<dbReference type="InterPro" id="IPR037171">
    <property type="entry name" value="NagB/RpiA_transferase-like"/>
</dbReference>
<dbReference type="PIRSF" id="PIRSF000858">
    <property type="entry name" value="SCOT-t"/>
    <property type="match status" value="1"/>
</dbReference>
<dbReference type="EMBL" id="QQOH01000001">
    <property type="protein sequence ID" value="RDE24755.1"/>
    <property type="molecule type" value="Genomic_DNA"/>
</dbReference>
<dbReference type="Gene3D" id="3.40.1080.10">
    <property type="entry name" value="Glutaconate Coenzyme A-transferase"/>
    <property type="match status" value="2"/>
</dbReference>
<proteinExistence type="inferred from homology"/>
<dbReference type="InterPro" id="IPR004165">
    <property type="entry name" value="CoA_trans_fam_I"/>
</dbReference>
<dbReference type="PANTHER" id="PTHR43293:SF1">
    <property type="entry name" value="ACETATE COA-TRANSFERASE YDIF"/>
    <property type="match status" value="1"/>
</dbReference>
<comment type="function">
    <text evidence="3">CoA transferase having broad substrate specificity for short-chain acyl-CoA thioesters with the activity decreasing when the length of the carboxylic acid chain exceeds four carbons.</text>
</comment>
<dbReference type="SMART" id="SM00882">
    <property type="entry name" value="CoA_trans"/>
    <property type="match status" value="1"/>
</dbReference>
<evidence type="ECO:0000256" key="4">
    <source>
        <dbReference type="PIRSR" id="PIRSR000858-1"/>
    </source>
</evidence>
<name>A0A369WZ17_9GAMM</name>
<comment type="caution">
    <text evidence="5">The sequence shown here is derived from an EMBL/GenBank/DDBJ whole genome shotgun (WGS) entry which is preliminary data.</text>
</comment>
<dbReference type="InterPro" id="IPR014388">
    <property type="entry name" value="3-oxoacid_CoA-transferase"/>
</dbReference>
<comment type="similarity">
    <text evidence="1 3">Belongs to the 3-oxoacid CoA-transferase family.</text>
</comment>
<sequence>MSPDQHSSTATTPSKFVSADEAVALIPDNATLATAGFVGVGFAELLATALEQRFVAQGHPKDLTLVYAAGQGDGQSRGLSHLAHEGMVKRVIGGHWGLVPGLGKLALDNKIEAYNLPQGVICQLFRDIAAGRPGCLTHVGLNTFVDPRHDGGRLNSCTQEELVKLTEIDGREYLLYKGFPITAALLRGTTADPQGNITMEREALPLESLAIAQAVKNNGGVVIVQVERQQQGEPLHPSMVRIPGILVDKVVLADPDHHWQTFAEPYNPSYTGEQRDNIELPKLDLDLRKLIGRRALQELKAGSVINLGIGMPETLAPVAEEEGQLDSVTMTIEPGGIGGLPAGGLSFGAVINPDSVIDQPAQFDFYDGGGLDQAFLGMAQVNANGDVNVSRFGSRIAGAGGFINISQNAREVYFMGTFCSGDPKLGIDADGLKAPQSSPSLVKKFVSDIDHLTFNGRYAAQRGQKVLYITERCVFQLTEKGIELIEIAPGLELERDILSLMEFSPLIATNLKQSDRKLYNPAKMSSAND</sequence>
<dbReference type="GO" id="GO:0046952">
    <property type="term" value="P:ketone body catabolic process"/>
    <property type="evidence" value="ECO:0007669"/>
    <property type="project" value="InterPro"/>
</dbReference>
<gene>
    <name evidence="5" type="ORF">DV711_03995</name>
</gene>
<evidence type="ECO:0000313" key="5">
    <source>
        <dbReference type="EMBL" id="RDE24755.1"/>
    </source>
</evidence>
<protein>
    <recommendedName>
        <fullName evidence="3">Acetate CoA-transferase YdiF</fullName>
        <ecNumber evidence="3">2.8.3.8</ecNumber>
    </recommendedName>
</protein>
<dbReference type="AlphaFoldDB" id="A0A369WZ17"/>
<dbReference type="EC" id="2.8.3.8" evidence="3"/>
<accession>A0A369WZ17</accession>
<evidence type="ECO:0000256" key="1">
    <source>
        <dbReference type="ARBA" id="ARBA00007154"/>
    </source>
</evidence>
<comment type="catalytic activity">
    <reaction evidence="3">
        <text>an acyl-CoA + acetate = a carboxylate + acetyl-CoA</text>
        <dbReference type="Rhea" id="RHEA:13381"/>
        <dbReference type="ChEBI" id="CHEBI:29067"/>
        <dbReference type="ChEBI" id="CHEBI:30089"/>
        <dbReference type="ChEBI" id="CHEBI:57288"/>
        <dbReference type="ChEBI" id="CHEBI:58342"/>
        <dbReference type="EC" id="2.8.3.8"/>
    </reaction>
</comment>
<dbReference type="SUPFAM" id="SSF100950">
    <property type="entry name" value="NagB/RpiA/CoA transferase-like"/>
    <property type="match status" value="2"/>
</dbReference>
<feature type="active site" description="5-glutamyl coenzyme A thioester intermediate" evidence="4">
    <location>
        <position position="333"/>
    </location>
</feature>
<dbReference type="OrthoDB" id="9805230at2"/>
<organism evidence="5 6">
    <name type="scientific">Motiliproteus coralliicola</name>
    <dbReference type="NCBI Taxonomy" id="2283196"/>
    <lineage>
        <taxon>Bacteria</taxon>
        <taxon>Pseudomonadati</taxon>
        <taxon>Pseudomonadota</taxon>
        <taxon>Gammaproteobacteria</taxon>
        <taxon>Oceanospirillales</taxon>
        <taxon>Oceanospirillaceae</taxon>
        <taxon>Motiliproteus</taxon>
    </lineage>
</organism>
<evidence type="ECO:0000256" key="3">
    <source>
        <dbReference type="PIRNR" id="PIRNR000858"/>
    </source>
</evidence>
<evidence type="ECO:0000256" key="2">
    <source>
        <dbReference type="ARBA" id="ARBA00022679"/>
    </source>
</evidence>
<dbReference type="GO" id="GO:0008775">
    <property type="term" value="F:acetate CoA-transferase activity"/>
    <property type="evidence" value="ECO:0007669"/>
    <property type="project" value="UniProtKB-EC"/>
</dbReference>
<dbReference type="PANTHER" id="PTHR43293">
    <property type="entry name" value="ACETATE COA-TRANSFERASE YDIF"/>
    <property type="match status" value="1"/>
</dbReference>
<dbReference type="Proteomes" id="UP000253769">
    <property type="component" value="Unassembled WGS sequence"/>
</dbReference>
<keyword evidence="6" id="KW-1185">Reference proteome</keyword>
<evidence type="ECO:0000313" key="6">
    <source>
        <dbReference type="Proteomes" id="UP000253769"/>
    </source>
</evidence>
<dbReference type="Pfam" id="PF01144">
    <property type="entry name" value="CoA_trans"/>
    <property type="match status" value="1"/>
</dbReference>
<keyword evidence="2 3" id="KW-0808">Transferase</keyword>
<dbReference type="RefSeq" id="WP_114694345.1">
    <property type="nucleotide sequence ID" value="NZ_QQOH01000001.1"/>
</dbReference>
<reference evidence="5 6" key="1">
    <citation type="submission" date="2018-07" db="EMBL/GenBank/DDBJ databases">
        <title>Motiliproteus coralliicola sp. nov., a bacterium isolated from Coral.</title>
        <authorList>
            <person name="Wang G."/>
        </authorList>
    </citation>
    <scope>NUCLEOTIDE SEQUENCE [LARGE SCALE GENOMIC DNA]</scope>
    <source>
        <strain evidence="5 6">C34</strain>
    </source>
</reference>